<proteinExistence type="predicted"/>
<dbReference type="GeneID" id="20201634"/>
<name>T1EYI4_HELRO</name>
<protein>
    <recommendedName>
        <fullName evidence="4">PiggyBac transposable element-derived protein domain-containing protein</fullName>
    </recommendedName>
</protein>
<evidence type="ECO:0000313" key="2">
    <source>
        <dbReference type="EnsemblMetazoa" id="HelroP166777"/>
    </source>
</evidence>
<organism evidence="2 3">
    <name type="scientific">Helobdella robusta</name>
    <name type="common">Californian leech</name>
    <dbReference type="NCBI Taxonomy" id="6412"/>
    <lineage>
        <taxon>Eukaryota</taxon>
        <taxon>Metazoa</taxon>
        <taxon>Spiralia</taxon>
        <taxon>Lophotrochozoa</taxon>
        <taxon>Annelida</taxon>
        <taxon>Clitellata</taxon>
        <taxon>Hirudinea</taxon>
        <taxon>Rhynchobdellida</taxon>
        <taxon>Glossiphoniidae</taxon>
        <taxon>Helobdella</taxon>
    </lineage>
</organism>
<reference evidence="1 3" key="2">
    <citation type="journal article" date="2013" name="Nature">
        <title>Insights into bilaterian evolution from three spiralian genomes.</title>
        <authorList>
            <person name="Simakov O."/>
            <person name="Marletaz F."/>
            <person name="Cho S.J."/>
            <person name="Edsinger-Gonzales E."/>
            <person name="Havlak P."/>
            <person name="Hellsten U."/>
            <person name="Kuo D.H."/>
            <person name="Larsson T."/>
            <person name="Lv J."/>
            <person name="Arendt D."/>
            <person name="Savage R."/>
            <person name="Osoegawa K."/>
            <person name="de Jong P."/>
            <person name="Grimwood J."/>
            <person name="Chapman J.A."/>
            <person name="Shapiro H."/>
            <person name="Aerts A."/>
            <person name="Otillar R.P."/>
            <person name="Terry A.Y."/>
            <person name="Boore J.L."/>
            <person name="Grigoriev I.V."/>
            <person name="Lindberg D.R."/>
            <person name="Seaver E.C."/>
            <person name="Weisblat D.A."/>
            <person name="Putnam N.H."/>
            <person name="Rokhsar D.S."/>
        </authorList>
    </citation>
    <scope>NUCLEOTIDE SEQUENCE</scope>
</reference>
<dbReference type="AlphaFoldDB" id="T1EYI4"/>
<dbReference type="RefSeq" id="XP_009010237.1">
    <property type="nucleotide sequence ID" value="XM_009011989.1"/>
</dbReference>
<dbReference type="EMBL" id="KB095812">
    <property type="protein sequence ID" value="ESO11749.1"/>
    <property type="molecule type" value="Genomic_DNA"/>
</dbReference>
<evidence type="ECO:0000313" key="1">
    <source>
        <dbReference type="EMBL" id="ESO11749.1"/>
    </source>
</evidence>
<dbReference type="InParanoid" id="T1EYI4"/>
<accession>T1EYI4</accession>
<dbReference type="CTD" id="20201634"/>
<evidence type="ECO:0008006" key="4">
    <source>
        <dbReference type="Google" id="ProtNLM"/>
    </source>
</evidence>
<dbReference type="EMBL" id="AMQM01002557">
    <property type="status" value="NOT_ANNOTATED_CDS"/>
    <property type="molecule type" value="Genomic_DNA"/>
</dbReference>
<evidence type="ECO:0000313" key="3">
    <source>
        <dbReference type="Proteomes" id="UP000015101"/>
    </source>
</evidence>
<sequence>MRRKNFLNLEEAIEYAFSKEIEADILALPPEVDELTDKETINDEELGTPIVADIAGTMELDVPSDEEDTVSLAKQSSTSGHDIPPSKRICAETLKWQKKETMRYATNDKNNPNFIVTGEDIKVFLGFLIFTGYHALENQKHSVKSAM</sequence>
<reference evidence="3" key="1">
    <citation type="submission" date="2012-12" db="EMBL/GenBank/DDBJ databases">
        <authorList>
            <person name="Hellsten U."/>
            <person name="Grimwood J."/>
            <person name="Chapman J.A."/>
            <person name="Shapiro H."/>
            <person name="Aerts A."/>
            <person name="Otillar R.P."/>
            <person name="Terry A.Y."/>
            <person name="Boore J.L."/>
            <person name="Simakov O."/>
            <person name="Marletaz F."/>
            <person name="Cho S.-J."/>
            <person name="Edsinger-Gonzales E."/>
            <person name="Havlak P."/>
            <person name="Kuo D.-H."/>
            <person name="Larsson T."/>
            <person name="Lv J."/>
            <person name="Arendt D."/>
            <person name="Savage R."/>
            <person name="Osoegawa K."/>
            <person name="de Jong P."/>
            <person name="Lindberg D.R."/>
            <person name="Seaver E.C."/>
            <person name="Weisblat D.A."/>
            <person name="Putnam N.H."/>
            <person name="Grigoriev I.V."/>
            <person name="Rokhsar D.S."/>
        </authorList>
    </citation>
    <scope>NUCLEOTIDE SEQUENCE</scope>
</reference>
<dbReference type="Proteomes" id="UP000015101">
    <property type="component" value="Unassembled WGS sequence"/>
</dbReference>
<dbReference type="KEGG" id="hro:HELRODRAFT_166777"/>
<dbReference type="OrthoDB" id="6774213at2759"/>
<dbReference type="HOGENOM" id="CLU_1770071_0_0_1"/>
<keyword evidence="3" id="KW-1185">Reference proteome</keyword>
<reference evidence="2" key="3">
    <citation type="submission" date="2015-06" db="UniProtKB">
        <authorList>
            <consortium name="EnsemblMetazoa"/>
        </authorList>
    </citation>
    <scope>IDENTIFICATION</scope>
</reference>
<gene>
    <name evidence="2" type="primary">20201634</name>
    <name evidence="1" type="ORF">HELRODRAFT_166777</name>
</gene>
<dbReference type="EnsemblMetazoa" id="HelroT166777">
    <property type="protein sequence ID" value="HelroP166777"/>
    <property type="gene ID" value="HelroG166777"/>
</dbReference>